<dbReference type="InterPro" id="IPR007298">
    <property type="entry name" value="Cu-R_lipoprotein_NlpE"/>
</dbReference>
<dbReference type="RefSeq" id="WP_377504077.1">
    <property type="nucleotide sequence ID" value="NZ_JBHULU010000009.1"/>
</dbReference>
<organism evidence="2 3">
    <name type="scientific">Pontibacter locisalis</name>
    <dbReference type="NCBI Taxonomy" id="1719035"/>
    <lineage>
        <taxon>Bacteria</taxon>
        <taxon>Pseudomonadati</taxon>
        <taxon>Bacteroidota</taxon>
        <taxon>Cytophagia</taxon>
        <taxon>Cytophagales</taxon>
        <taxon>Hymenobacteraceae</taxon>
        <taxon>Pontibacter</taxon>
    </lineage>
</organism>
<dbReference type="Proteomes" id="UP001597544">
    <property type="component" value="Unassembled WGS sequence"/>
</dbReference>
<evidence type="ECO:0000313" key="2">
    <source>
        <dbReference type="EMBL" id="MFD2513423.1"/>
    </source>
</evidence>
<keyword evidence="3" id="KW-1185">Reference proteome</keyword>
<protein>
    <submittedName>
        <fullName evidence="2">Copper resistance protein NlpE N-terminal domain-containing protein</fullName>
    </submittedName>
</protein>
<sequence>MKEKFKHLGAALLLFFLASSCTTNPLPGAEVDERSVDVVADMQLAPNDVVGSYHGFIPCAGCTASGITYDLVLLEDFSFEESLVEGQEGVPVTRTGTWSIEDGMVVLGGEEAKRTRFSLPAAGELRMIDMAGEPVNKELEAQYSLKRNTIFEEEDTRLWDNKHKIGVDFVATGHEPGWVLEIDKEKEMSFRTRPSESVVLKAIVPAPTSEGNKTSYKAMTDSGELIVELVEQKCTDRMSGKERPYTVRISAKGEVYTGCGMFLGNNQSK</sequence>
<accession>A0ABW5IKD6</accession>
<evidence type="ECO:0000256" key="1">
    <source>
        <dbReference type="SAM" id="SignalP"/>
    </source>
</evidence>
<dbReference type="EMBL" id="JBHULU010000009">
    <property type="protein sequence ID" value="MFD2513423.1"/>
    <property type="molecule type" value="Genomic_DNA"/>
</dbReference>
<feature type="signal peptide" evidence="1">
    <location>
        <begin position="1"/>
        <end position="25"/>
    </location>
</feature>
<name>A0ABW5IKD6_9BACT</name>
<evidence type="ECO:0000313" key="3">
    <source>
        <dbReference type="Proteomes" id="UP001597544"/>
    </source>
</evidence>
<keyword evidence="1" id="KW-0732">Signal</keyword>
<dbReference type="PROSITE" id="PS51257">
    <property type="entry name" value="PROKAR_LIPOPROTEIN"/>
    <property type="match status" value="1"/>
</dbReference>
<comment type="caution">
    <text evidence="2">The sequence shown here is derived from an EMBL/GenBank/DDBJ whole genome shotgun (WGS) entry which is preliminary data.</text>
</comment>
<dbReference type="Pfam" id="PF04170">
    <property type="entry name" value="NlpE"/>
    <property type="match status" value="1"/>
</dbReference>
<reference evidence="3" key="1">
    <citation type="journal article" date="2019" name="Int. J. Syst. Evol. Microbiol.">
        <title>The Global Catalogue of Microorganisms (GCM) 10K type strain sequencing project: providing services to taxonomists for standard genome sequencing and annotation.</title>
        <authorList>
            <consortium name="The Broad Institute Genomics Platform"/>
            <consortium name="The Broad Institute Genome Sequencing Center for Infectious Disease"/>
            <person name="Wu L."/>
            <person name="Ma J."/>
        </authorList>
    </citation>
    <scope>NUCLEOTIDE SEQUENCE [LARGE SCALE GENOMIC DNA]</scope>
    <source>
        <strain evidence="3">KCTC 42498</strain>
    </source>
</reference>
<feature type="chain" id="PRO_5046755023" evidence="1">
    <location>
        <begin position="26"/>
        <end position="269"/>
    </location>
</feature>
<dbReference type="Gene3D" id="2.40.128.640">
    <property type="match status" value="1"/>
</dbReference>
<proteinExistence type="predicted"/>
<gene>
    <name evidence="2" type="ORF">ACFSRY_06060</name>
</gene>